<feature type="transmembrane region" description="Helical" evidence="1">
    <location>
        <begin position="9"/>
        <end position="30"/>
    </location>
</feature>
<organism evidence="2">
    <name type="scientific">Rhizopus microsporus var. microsporus</name>
    <dbReference type="NCBI Taxonomy" id="86635"/>
    <lineage>
        <taxon>Eukaryota</taxon>
        <taxon>Fungi</taxon>
        <taxon>Fungi incertae sedis</taxon>
        <taxon>Mucoromycota</taxon>
        <taxon>Mucoromycotina</taxon>
        <taxon>Mucoromycetes</taxon>
        <taxon>Mucorales</taxon>
        <taxon>Mucorineae</taxon>
        <taxon>Rhizopodaceae</taxon>
        <taxon>Rhizopus</taxon>
    </lineage>
</organism>
<name>A0A1X0QR56_RHIZD</name>
<dbReference type="VEuPathDB" id="FungiDB:BCV72DRAFT_56609"/>
<proteinExistence type="predicted"/>
<keyword evidence="1" id="KW-0472">Membrane</keyword>
<sequence length="53" mass="5962">MQEIMGTQVIGRLITFCTLLLPATGLYVMLELVELKIHDSLEELPKLGYLQSV</sequence>
<keyword evidence="1" id="KW-1133">Transmembrane helix</keyword>
<protein>
    <submittedName>
        <fullName evidence="2">Uncharacterized protein</fullName>
    </submittedName>
</protein>
<accession>A0A1X0QR56</accession>
<gene>
    <name evidence="2" type="ORF">BCV72DRAFT_56609</name>
</gene>
<dbReference type="AlphaFoldDB" id="A0A1X0QR56"/>
<evidence type="ECO:0000256" key="1">
    <source>
        <dbReference type="SAM" id="Phobius"/>
    </source>
</evidence>
<reference evidence="2" key="1">
    <citation type="journal article" date="2016" name="Proc. Natl. Acad. Sci. U.S.A.">
        <title>Lipid metabolic changes in an early divergent fungus govern the establishment of a mutualistic symbiosis with endobacteria.</title>
        <authorList>
            <person name="Lastovetsky O.A."/>
            <person name="Gaspar M.L."/>
            <person name="Mondo S.J."/>
            <person name="LaButti K.M."/>
            <person name="Sandor L."/>
            <person name="Grigoriev I.V."/>
            <person name="Henry S.A."/>
            <person name="Pawlowska T.E."/>
        </authorList>
    </citation>
    <scope>NUCLEOTIDE SEQUENCE [LARGE SCALE GENOMIC DNA]</scope>
    <source>
        <strain evidence="2">ATCC 52814</strain>
    </source>
</reference>
<dbReference type="Proteomes" id="UP000242414">
    <property type="component" value="Unassembled WGS sequence"/>
</dbReference>
<evidence type="ECO:0000313" key="2">
    <source>
        <dbReference type="EMBL" id="ORE02240.1"/>
    </source>
</evidence>
<dbReference type="EMBL" id="KV922063">
    <property type="protein sequence ID" value="ORE02240.1"/>
    <property type="molecule type" value="Genomic_DNA"/>
</dbReference>
<keyword evidence="1" id="KW-0812">Transmembrane</keyword>